<dbReference type="PROSITE" id="PS50297">
    <property type="entry name" value="ANK_REP_REGION"/>
    <property type="match status" value="2"/>
</dbReference>
<dbReference type="WormBase" id="CBG30272">
    <property type="protein sequence ID" value="CBP18489"/>
    <property type="gene ID" value="WBGene00270510"/>
</dbReference>
<dbReference type="PANTHER" id="PTHR24198">
    <property type="entry name" value="ANKYRIN REPEAT AND PROTEIN KINASE DOMAIN-CONTAINING PROTEIN"/>
    <property type="match status" value="1"/>
</dbReference>
<dbReference type="SMART" id="SM00248">
    <property type="entry name" value="ANK"/>
    <property type="match status" value="4"/>
</dbReference>
<keyword evidence="6" id="KW-1185">Reference proteome</keyword>
<dbReference type="InParanoid" id="A8XMM2"/>
<evidence type="ECO:0000313" key="7">
    <source>
        <dbReference type="WormBase" id="CBG15723"/>
    </source>
</evidence>
<dbReference type="GO" id="GO:0032473">
    <property type="term" value="C:cytoplasmic side of mitochondrial outer membrane"/>
    <property type="evidence" value="ECO:0000318"/>
    <property type="project" value="GO_Central"/>
</dbReference>
<evidence type="ECO:0000256" key="2">
    <source>
        <dbReference type="ARBA" id="ARBA00023043"/>
    </source>
</evidence>
<sequence length="383" mass="42234">MVETLKNPRLKIEEAESSHLELNRLYGITKEKVEAVKIGNSSNDSKQLKNDVKEAQRLLRTMQTKISHLKTLAKEIPSLSDRKIIEIHVLSHEKQMVHLQKKLKEGADDVGKDIAADERRSLLMTRDGKMATGNIKITSHEERATRLQDLVARMSQQVDSGEQAMSSLVHSSSVLGQTQAEYDNQKGHIMMTSTPSEKSMVELVHELAGLLRETKDDEAKRLLTRHPNLVGFKDDSGRSTVHFAAVGGSLPLLQFAILNDSEMADKEDDLGWTPLMIASSAGRVEVVRYLLGLSNVNAAHTNSNRQSSLHYACSKNHVEIAKLLIEAAPEAVNLPDKFGATALHRASSRGNDVIVRALIGSGKCSLDRQDSEGNTALLVVQIF</sequence>
<accession>A8XMM2</accession>
<reference evidence="5 6" key="2">
    <citation type="journal article" date="2011" name="PLoS Genet.">
        <title>Caenorhabditis briggsae recombinant inbred line genotypes reveal inter-strain incompatibility and the evolution of recombination.</title>
        <authorList>
            <person name="Ross J.A."/>
            <person name="Koboldt D.C."/>
            <person name="Staisch J.E."/>
            <person name="Chamberlin H.M."/>
            <person name="Gupta B.P."/>
            <person name="Miller R.D."/>
            <person name="Baird S.E."/>
            <person name="Haag E.S."/>
        </authorList>
    </citation>
    <scope>NUCLEOTIDE SEQUENCE [LARGE SCALE GENOMIC DNA]</scope>
    <source>
        <strain evidence="5 6">AF16</strain>
    </source>
</reference>
<feature type="repeat" description="ANK" evidence="3">
    <location>
        <begin position="338"/>
        <end position="362"/>
    </location>
</feature>
<reference evidence="5 6" key="1">
    <citation type="journal article" date="2003" name="PLoS Biol.">
        <title>The genome sequence of Caenorhabditis briggsae: a platform for comparative genomics.</title>
        <authorList>
            <person name="Stein L.D."/>
            <person name="Bao Z."/>
            <person name="Blasiar D."/>
            <person name="Blumenthal T."/>
            <person name="Brent M.R."/>
            <person name="Chen N."/>
            <person name="Chinwalla A."/>
            <person name="Clarke L."/>
            <person name="Clee C."/>
            <person name="Coghlan A."/>
            <person name="Coulson A."/>
            <person name="D'Eustachio P."/>
            <person name="Fitch D.H."/>
            <person name="Fulton L.A."/>
            <person name="Fulton R.E."/>
            <person name="Griffiths-Jones S."/>
            <person name="Harris T.W."/>
            <person name="Hillier L.W."/>
            <person name="Kamath R."/>
            <person name="Kuwabara P.E."/>
            <person name="Mardis E.R."/>
            <person name="Marra M.A."/>
            <person name="Miner T.L."/>
            <person name="Minx P."/>
            <person name="Mullikin J.C."/>
            <person name="Plumb R.W."/>
            <person name="Rogers J."/>
            <person name="Schein J.E."/>
            <person name="Sohrmann M."/>
            <person name="Spieth J."/>
            <person name="Stajich J.E."/>
            <person name="Wei C."/>
            <person name="Willey D."/>
            <person name="Wilson R.K."/>
            <person name="Durbin R."/>
            <person name="Waterston R.H."/>
        </authorList>
    </citation>
    <scope>NUCLEOTIDE SEQUENCE [LARGE SCALE GENOMIC DNA]</scope>
    <source>
        <strain evidence="5 6">AF16</strain>
    </source>
</reference>
<dbReference type="OMA" id="INMVEMA"/>
<dbReference type="EMBL" id="HE600979">
    <property type="protein sequence ID" value="CAP33898.2"/>
    <property type="molecule type" value="Genomic_DNA"/>
</dbReference>
<evidence type="ECO:0000313" key="6">
    <source>
        <dbReference type="Proteomes" id="UP000008549"/>
    </source>
</evidence>
<evidence type="ECO:0000313" key="5">
    <source>
        <dbReference type="EMBL" id="CAP33898.2"/>
    </source>
</evidence>
<dbReference type="SUPFAM" id="SSF48403">
    <property type="entry name" value="Ankyrin repeat"/>
    <property type="match status" value="1"/>
</dbReference>
<keyword evidence="4" id="KW-0175">Coiled coil</keyword>
<dbReference type="InterPro" id="IPR036770">
    <property type="entry name" value="Ankyrin_rpt-contain_sf"/>
</dbReference>
<evidence type="ECO:0000313" key="8">
    <source>
        <dbReference type="WormBase" id="CBG30272"/>
    </source>
</evidence>
<dbReference type="InterPro" id="IPR002110">
    <property type="entry name" value="Ankyrin_rpt"/>
</dbReference>
<protein>
    <submittedName>
        <fullName evidence="5">Protein CBR-SEC-20</fullName>
    </submittedName>
</protein>
<keyword evidence="1" id="KW-0677">Repeat</keyword>
<dbReference type="HOGENOM" id="CLU_585651_0_0_1"/>
<gene>
    <name evidence="7" type="primary">sec-20</name>
    <name evidence="5" type="synonym">Cbr-sec-20</name>
    <name evidence="7" type="ORF">CBG15723</name>
    <name evidence="8" type="ORF">CBG30272</name>
    <name evidence="5" type="ORF">CBG_15723</name>
</gene>
<evidence type="ECO:0000256" key="3">
    <source>
        <dbReference type="PROSITE-ProRule" id="PRU00023"/>
    </source>
</evidence>
<evidence type="ECO:0000256" key="1">
    <source>
        <dbReference type="ARBA" id="ARBA00022737"/>
    </source>
</evidence>
<dbReference type="Pfam" id="PF00023">
    <property type="entry name" value="Ank"/>
    <property type="match status" value="1"/>
</dbReference>
<feature type="repeat" description="ANK" evidence="3">
    <location>
        <begin position="270"/>
        <end position="291"/>
    </location>
</feature>
<dbReference type="PROSITE" id="PS50088">
    <property type="entry name" value="ANK_REPEAT"/>
    <property type="match status" value="2"/>
</dbReference>
<proteinExistence type="predicted"/>
<dbReference type="eggNOG" id="KOG0504">
    <property type="taxonomic scope" value="Eukaryota"/>
</dbReference>
<dbReference type="Pfam" id="PF12796">
    <property type="entry name" value="Ank_2"/>
    <property type="match status" value="1"/>
</dbReference>
<organism evidence="5 6">
    <name type="scientific">Caenorhabditis briggsae</name>
    <dbReference type="NCBI Taxonomy" id="6238"/>
    <lineage>
        <taxon>Eukaryota</taxon>
        <taxon>Metazoa</taxon>
        <taxon>Ecdysozoa</taxon>
        <taxon>Nematoda</taxon>
        <taxon>Chromadorea</taxon>
        <taxon>Rhabditida</taxon>
        <taxon>Rhabditina</taxon>
        <taxon>Rhabditomorpha</taxon>
        <taxon>Rhabditoidea</taxon>
        <taxon>Rhabditidae</taxon>
        <taxon>Peloderinae</taxon>
        <taxon>Caenorhabditis</taxon>
    </lineage>
</organism>
<keyword evidence="2 3" id="KW-0040">ANK repeat</keyword>
<dbReference type="GO" id="GO:0140990">
    <property type="term" value="P:primary piRNA processing"/>
    <property type="evidence" value="ECO:0000318"/>
    <property type="project" value="GO_Central"/>
</dbReference>
<name>A8XMM2_CAEBR</name>
<dbReference type="WormBase" id="CBG15723">
    <property type="protein sequence ID" value="CBP18490"/>
    <property type="gene ID" value="WBGene00035868"/>
    <property type="gene designation" value="Cbr-sec-20"/>
</dbReference>
<dbReference type="PANTHER" id="PTHR24198:SF165">
    <property type="entry name" value="ANKYRIN REPEAT-CONTAINING PROTEIN-RELATED"/>
    <property type="match status" value="1"/>
</dbReference>
<feature type="coiled-coil region" evidence="4">
    <location>
        <begin position="38"/>
        <end position="72"/>
    </location>
</feature>
<dbReference type="AlphaFoldDB" id="A8XMM2"/>
<dbReference type="Proteomes" id="UP000008549">
    <property type="component" value="Unassembled WGS sequence"/>
</dbReference>
<dbReference type="STRING" id="6238.A8XMM2"/>
<dbReference type="Gene3D" id="1.25.40.20">
    <property type="entry name" value="Ankyrin repeat-containing domain"/>
    <property type="match status" value="1"/>
</dbReference>
<evidence type="ECO:0000256" key="4">
    <source>
        <dbReference type="SAM" id="Coils"/>
    </source>
</evidence>